<dbReference type="Gene3D" id="1.10.10.10">
    <property type="entry name" value="Winged helix-like DNA-binding domain superfamily/Winged helix DNA-binding domain"/>
    <property type="match status" value="1"/>
</dbReference>
<reference evidence="2 3" key="1">
    <citation type="submission" date="2024-06" db="EMBL/GenBank/DDBJ databases">
        <title>Genomic Encyclopedia of Type Strains, Phase IV (KMG-IV): sequencing the most valuable type-strain genomes for metagenomic binning, comparative biology and taxonomic classification.</title>
        <authorList>
            <person name="Goeker M."/>
        </authorList>
    </citation>
    <scope>NUCLEOTIDE SEQUENCE [LARGE SCALE GENOMIC DNA]</scope>
    <source>
        <strain evidence="2 3">DSM 29846</strain>
    </source>
</reference>
<dbReference type="InterPro" id="IPR036388">
    <property type="entry name" value="WH-like_DNA-bd_sf"/>
</dbReference>
<dbReference type="SUPFAM" id="SSF46894">
    <property type="entry name" value="C-terminal effector domain of the bipartite response regulators"/>
    <property type="match status" value="1"/>
</dbReference>
<keyword evidence="3" id="KW-1185">Reference proteome</keyword>
<dbReference type="Proteomes" id="UP001549036">
    <property type="component" value="Unassembled WGS sequence"/>
</dbReference>
<protein>
    <submittedName>
        <fullName evidence="2">DNA-binding CsgD family transcriptional regulator</fullName>
    </submittedName>
</protein>
<accession>A0ABV2I3J9</accession>
<dbReference type="RefSeq" id="WP_354417893.1">
    <property type="nucleotide sequence ID" value="NZ_JBEPLM010000024.1"/>
</dbReference>
<dbReference type="InterPro" id="IPR000792">
    <property type="entry name" value="Tscrpt_reg_LuxR_C"/>
</dbReference>
<proteinExistence type="predicted"/>
<dbReference type="SMART" id="SM00421">
    <property type="entry name" value="HTH_LUXR"/>
    <property type="match status" value="1"/>
</dbReference>
<evidence type="ECO:0000313" key="2">
    <source>
        <dbReference type="EMBL" id="MET3597491.1"/>
    </source>
</evidence>
<dbReference type="GO" id="GO:0003677">
    <property type="term" value="F:DNA binding"/>
    <property type="evidence" value="ECO:0007669"/>
    <property type="project" value="UniProtKB-KW"/>
</dbReference>
<feature type="domain" description="HTH luxR-type" evidence="1">
    <location>
        <begin position="355"/>
        <end position="420"/>
    </location>
</feature>
<dbReference type="PROSITE" id="PS50043">
    <property type="entry name" value="HTH_LUXR_2"/>
    <property type="match status" value="1"/>
</dbReference>
<evidence type="ECO:0000259" key="1">
    <source>
        <dbReference type="PROSITE" id="PS50043"/>
    </source>
</evidence>
<dbReference type="Pfam" id="PF00196">
    <property type="entry name" value="GerE"/>
    <property type="match status" value="1"/>
</dbReference>
<gene>
    <name evidence="2" type="ORF">ABID26_006916</name>
</gene>
<dbReference type="EMBL" id="JBEPLM010000024">
    <property type="protein sequence ID" value="MET3597491.1"/>
    <property type="molecule type" value="Genomic_DNA"/>
</dbReference>
<keyword evidence="2" id="KW-0238">DNA-binding</keyword>
<organism evidence="2 3">
    <name type="scientific">Mesorhizobium shonense</name>
    <dbReference type="NCBI Taxonomy" id="1209948"/>
    <lineage>
        <taxon>Bacteria</taxon>
        <taxon>Pseudomonadati</taxon>
        <taxon>Pseudomonadota</taxon>
        <taxon>Alphaproteobacteria</taxon>
        <taxon>Hyphomicrobiales</taxon>
        <taxon>Phyllobacteriaceae</taxon>
        <taxon>Mesorhizobium</taxon>
    </lineage>
</organism>
<evidence type="ECO:0000313" key="3">
    <source>
        <dbReference type="Proteomes" id="UP001549036"/>
    </source>
</evidence>
<dbReference type="InterPro" id="IPR016032">
    <property type="entry name" value="Sig_transdc_resp-reg_C-effctor"/>
</dbReference>
<sequence>MRQAKCGQTGLNDAIDKRRSLVRPRPTSEQGNPFFPKGSAVARADQNTNVSSIDPMLLSELVGAVYDCTIEPCGWLRTMAMIGKATRCCSGMMIISGVDPPTVRLLEAWNIEPGILSEFGSEIAGSRVGLPDFWTRDLDPPFSLTQEPPHVVGSTRWIQEKLPSRGYIDSIHLILMRQIDRFTVFSLYRHESEGMITDRDRHILHVLAPHLRRAITISELIDMKNLENAAFGETLDNVAAGVVIVGPTGRILHTNEPARAMLASRLPIISQGGKIGARHPDATTKLLHAIELAHGDETGIGRKGTGVPLVHGGSTVATAHVLPLARNTRTRLVAEATAAVFVVAADTPSRVDMGTVARMFGLTPAETRMLARLSSGESLTNAARSLGIGITTAKTHRTRIFAKMGVARHAELMALVQRLVPPSL</sequence>
<name>A0ABV2I3J9_9HYPH</name>
<comment type="caution">
    <text evidence="2">The sequence shown here is derived from an EMBL/GenBank/DDBJ whole genome shotgun (WGS) entry which is preliminary data.</text>
</comment>